<dbReference type="GO" id="GO:0005509">
    <property type="term" value="F:calcium ion binding"/>
    <property type="evidence" value="ECO:0007669"/>
    <property type="project" value="InterPro"/>
</dbReference>
<keyword evidence="6" id="KW-1185">Reference proteome</keyword>
<dbReference type="FunFam" id="1.10.238.10:FF:000001">
    <property type="entry name" value="Calmodulin 1"/>
    <property type="match status" value="1"/>
</dbReference>
<feature type="compositionally biased region" description="Polar residues" evidence="3">
    <location>
        <begin position="28"/>
        <end position="44"/>
    </location>
</feature>
<evidence type="ECO:0000256" key="2">
    <source>
        <dbReference type="ARBA" id="ARBA00023179"/>
    </source>
</evidence>
<dbReference type="PANTHER" id="PTHR23048">
    <property type="entry name" value="MYOSIN LIGHT CHAIN 1, 3"/>
    <property type="match status" value="1"/>
</dbReference>
<organism evidence="5 6">
    <name type="scientific">Magallana gigas</name>
    <name type="common">Pacific oyster</name>
    <name type="synonym">Crassostrea gigas</name>
    <dbReference type="NCBI Taxonomy" id="29159"/>
    <lineage>
        <taxon>Eukaryota</taxon>
        <taxon>Metazoa</taxon>
        <taxon>Spiralia</taxon>
        <taxon>Lophotrochozoa</taxon>
        <taxon>Mollusca</taxon>
        <taxon>Bivalvia</taxon>
        <taxon>Autobranchia</taxon>
        <taxon>Pteriomorphia</taxon>
        <taxon>Ostreida</taxon>
        <taxon>Ostreoidea</taxon>
        <taxon>Ostreidae</taxon>
        <taxon>Magallana</taxon>
    </lineage>
</organism>
<keyword evidence="1" id="KW-0677">Repeat</keyword>
<dbReference type="PANTHER" id="PTHR23048:SF0">
    <property type="entry name" value="CALMODULIN LIKE 3"/>
    <property type="match status" value="1"/>
</dbReference>
<feature type="region of interest" description="Disordered" evidence="3">
    <location>
        <begin position="18"/>
        <end position="44"/>
    </location>
</feature>
<protein>
    <recommendedName>
        <fullName evidence="4">EF-hand domain-containing protein</fullName>
    </recommendedName>
</protein>
<evidence type="ECO:0000256" key="3">
    <source>
        <dbReference type="SAM" id="MobiDB-lite"/>
    </source>
</evidence>
<dbReference type="GO" id="GO:0016460">
    <property type="term" value="C:myosin II complex"/>
    <property type="evidence" value="ECO:0007669"/>
    <property type="project" value="TreeGrafter"/>
</dbReference>
<feature type="domain" description="EF-hand" evidence="4">
    <location>
        <begin position="125"/>
        <end position="160"/>
    </location>
</feature>
<sequence>MSVMLTWQRNYQKYKTQDLSRRSDQTLDETNNNCSATAQRSRSLNDIAVPEDQKRELKEAFGMFETRRGKMSAKDLGPLLRCLGLNPSERDLEEARHELDVCAKGRITYADVERYVMTHGDVYAEETEDILEAFRVLDKYGSGKISVNDFKRCMTTMGDRMTLDEVEEIIKYAKSDGFIEYEDLLRELSESTK</sequence>
<dbReference type="CDD" id="cd00051">
    <property type="entry name" value="EFh"/>
    <property type="match status" value="1"/>
</dbReference>
<dbReference type="InterPro" id="IPR002048">
    <property type="entry name" value="EF_hand_dom"/>
</dbReference>
<name>A0A8W8N9G3_MAGGI</name>
<dbReference type="SUPFAM" id="SSF47473">
    <property type="entry name" value="EF-hand"/>
    <property type="match status" value="1"/>
</dbReference>
<dbReference type="SMART" id="SM00054">
    <property type="entry name" value="EFh"/>
    <property type="match status" value="1"/>
</dbReference>
<dbReference type="Gene3D" id="1.10.238.10">
    <property type="entry name" value="EF-hand"/>
    <property type="match status" value="2"/>
</dbReference>
<proteinExistence type="predicted"/>
<evidence type="ECO:0000313" key="6">
    <source>
        <dbReference type="Proteomes" id="UP000005408"/>
    </source>
</evidence>
<dbReference type="InterPro" id="IPR011992">
    <property type="entry name" value="EF-hand-dom_pair"/>
</dbReference>
<dbReference type="AlphaFoldDB" id="A0A8W8N9G3"/>
<keyword evidence="2" id="KW-0514">Muscle protein</keyword>
<reference evidence="5" key="1">
    <citation type="submission" date="2022-08" db="UniProtKB">
        <authorList>
            <consortium name="EnsemblMetazoa"/>
        </authorList>
    </citation>
    <scope>IDENTIFICATION</scope>
    <source>
        <strain evidence="5">05x7-T-G4-1.051#20</strain>
    </source>
</reference>
<dbReference type="InterPro" id="IPR050230">
    <property type="entry name" value="CALM/Myosin/TropC-like"/>
</dbReference>
<dbReference type="Pfam" id="PF13499">
    <property type="entry name" value="EF-hand_7"/>
    <property type="match status" value="1"/>
</dbReference>
<evidence type="ECO:0000256" key="1">
    <source>
        <dbReference type="ARBA" id="ARBA00022737"/>
    </source>
</evidence>
<evidence type="ECO:0000259" key="4">
    <source>
        <dbReference type="PROSITE" id="PS50222"/>
    </source>
</evidence>
<accession>A0A8W8N9G3</accession>
<dbReference type="EnsemblMetazoa" id="G4856.4">
    <property type="protein sequence ID" value="G4856.4:cds"/>
    <property type="gene ID" value="G4856"/>
</dbReference>
<dbReference type="EnsemblMetazoa" id="G4856.3">
    <property type="protein sequence ID" value="G4856.3:cds"/>
    <property type="gene ID" value="G4856"/>
</dbReference>
<dbReference type="Proteomes" id="UP000005408">
    <property type="component" value="Unassembled WGS sequence"/>
</dbReference>
<dbReference type="PROSITE" id="PS50222">
    <property type="entry name" value="EF_HAND_2"/>
    <property type="match status" value="1"/>
</dbReference>
<evidence type="ECO:0000313" key="5">
    <source>
        <dbReference type="EnsemblMetazoa" id="G4856.4:cds"/>
    </source>
</evidence>
<dbReference type="OrthoDB" id="6056726at2759"/>